<gene>
    <name evidence="9" type="ORF">E0L93_03220</name>
</gene>
<comment type="similarity">
    <text evidence="7">Belongs to the binding-protein-dependent transport system permease family.</text>
</comment>
<keyword evidence="4 7" id="KW-0812">Transmembrane</keyword>
<name>A0A4V2NX56_9ACTN</name>
<sequence length="291" mass="31854">MSAGTVRYAGYLFILPYLTFLGLFIAYPLGFAVWMSFYDYFFAAPGAVVERPFVGLENYRALILEDGIFHTTLGNIAVFIAVNVPLTTVLAIVLATALNARLPGRTFFRTSYYLPYVTASVAIIAVWGYLFFSDGLVNRVLGDLAPEPSWLVNRTWAMIVVALLVTWKNLGYYVLLYLAALQNIPRQLYEAAEVDGAGVLAKFRHITIPGLRPATVLVVILSTIIGANLFTEPYLLTNGGGPENQTLSPVLYMYQKGIEQADAGYAAAIGVTLSIGVLTIAAVQRFALERD</sequence>
<feature type="domain" description="ABC transmembrane type-1" evidence="8">
    <location>
        <begin position="73"/>
        <end position="284"/>
    </location>
</feature>
<dbReference type="PANTHER" id="PTHR30193:SF37">
    <property type="entry name" value="INNER MEMBRANE ABC TRANSPORTER PERMEASE PROTEIN YCJO"/>
    <property type="match status" value="1"/>
</dbReference>
<dbReference type="CDD" id="cd06261">
    <property type="entry name" value="TM_PBP2"/>
    <property type="match status" value="1"/>
</dbReference>
<comment type="caution">
    <text evidence="9">The sequence shown here is derived from an EMBL/GenBank/DDBJ whole genome shotgun (WGS) entry which is preliminary data.</text>
</comment>
<dbReference type="InterPro" id="IPR051393">
    <property type="entry name" value="ABC_transporter_permease"/>
</dbReference>
<dbReference type="PANTHER" id="PTHR30193">
    <property type="entry name" value="ABC TRANSPORTER PERMEASE PROTEIN"/>
    <property type="match status" value="1"/>
</dbReference>
<dbReference type="Pfam" id="PF00528">
    <property type="entry name" value="BPD_transp_1"/>
    <property type="match status" value="1"/>
</dbReference>
<evidence type="ECO:0000256" key="7">
    <source>
        <dbReference type="RuleBase" id="RU363032"/>
    </source>
</evidence>
<organism evidence="9 10">
    <name type="scientific">Rubrobacter taiwanensis</name>
    <dbReference type="NCBI Taxonomy" id="185139"/>
    <lineage>
        <taxon>Bacteria</taxon>
        <taxon>Bacillati</taxon>
        <taxon>Actinomycetota</taxon>
        <taxon>Rubrobacteria</taxon>
        <taxon>Rubrobacterales</taxon>
        <taxon>Rubrobacteraceae</taxon>
        <taxon>Rubrobacter</taxon>
    </lineage>
</organism>
<evidence type="ECO:0000256" key="6">
    <source>
        <dbReference type="ARBA" id="ARBA00023136"/>
    </source>
</evidence>
<feature type="transmembrane region" description="Helical" evidence="7">
    <location>
        <begin position="210"/>
        <end position="230"/>
    </location>
</feature>
<evidence type="ECO:0000256" key="4">
    <source>
        <dbReference type="ARBA" id="ARBA00022692"/>
    </source>
</evidence>
<reference evidence="9 10" key="1">
    <citation type="submission" date="2019-03" db="EMBL/GenBank/DDBJ databases">
        <title>Whole genome sequence of a novel Rubrobacter taiwanensis strain, isolated from Yellowstone National Park.</title>
        <authorList>
            <person name="Freed S."/>
            <person name="Ramaley R.F."/>
            <person name="Kyndt J.A."/>
        </authorList>
    </citation>
    <scope>NUCLEOTIDE SEQUENCE [LARGE SCALE GENOMIC DNA]</scope>
    <source>
        <strain evidence="9 10">Yellowstone</strain>
    </source>
</reference>
<accession>A0A4V2NX56</accession>
<keyword evidence="5 7" id="KW-1133">Transmembrane helix</keyword>
<feature type="transmembrane region" description="Helical" evidence="7">
    <location>
        <begin position="263"/>
        <end position="283"/>
    </location>
</feature>
<evidence type="ECO:0000259" key="8">
    <source>
        <dbReference type="PROSITE" id="PS50928"/>
    </source>
</evidence>
<feature type="transmembrane region" description="Helical" evidence="7">
    <location>
        <begin position="156"/>
        <end position="179"/>
    </location>
</feature>
<dbReference type="EMBL" id="SKBU01000006">
    <property type="protein sequence ID" value="TCJ19972.1"/>
    <property type="molecule type" value="Genomic_DNA"/>
</dbReference>
<dbReference type="Gene3D" id="1.10.3720.10">
    <property type="entry name" value="MetI-like"/>
    <property type="match status" value="1"/>
</dbReference>
<dbReference type="Proteomes" id="UP000295244">
    <property type="component" value="Unassembled WGS sequence"/>
</dbReference>
<feature type="transmembrane region" description="Helical" evidence="7">
    <location>
        <begin position="12"/>
        <end position="37"/>
    </location>
</feature>
<dbReference type="RefSeq" id="WP_132688371.1">
    <property type="nucleotide sequence ID" value="NZ_SKBU01000006.1"/>
</dbReference>
<evidence type="ECO:0000256" key="1">
    <source>
        <dbReference type="ARBA" id="ARBA00004651"/>
    </source>
</evidence>
<evidence type="ECO:0000313" key="10">
    <source>
        <dbReference type="Proteomes" id="UP000295244"/>
    </source>
</evidence>
<keyword evidence="6 7" id="KW-0472">Membrane</keyword>
<keyword evidence="10" id="KW-1185">Reference proteome</keyword>
<dbReference type="InterPro" id="IPR000515">
    <property type="entry name" value="MetI-like"/>
</dbReference>
<comment type="subcellular location">
    <subcellularLocation>
        <location evidence="1 7">Cell membrane</location>
        <topology evidence="1 7">Multi-pass membrane protein</topology>
    </subcellularLocation>
</comment>
<evidence type="ECO:0000313" key="9">
    <source>
        <dbReference type="EMBL" id="TCJ19972.1"/>
    </source>
</evidence>
<evidence type="ECO:0000256" key="3">
    <source>
        <dbReference type="ARBA" id="ARBA00022475"/>
    </source>
</evidence>
<feature type="transmembrane region" description="Helical" evidence="7">
    <location>
        <begin position="112"/>
        <end position="132"/>
    </location>
</feature>
<evidence type="ECO:0000256" key="2">
    <source>
        <dbReference type="ARBA" id="ARBA00022448"/>
    </source>
</evidence>
<keyword evidence="2 7" id="KW-0813">Transport</keyword>
<dbReference type="PROSITE" id="PS50928">
    <property type="entry name" value="ABC_TM1"/>
    <property type="match status" value="1"/>
</dbReference>
<feature type="transmembrane region" description="Helical" evidence="7">
    <location>
        <begin position="76"/>
        <end position="100"/>
    </location>
</feature>
<dbReference type="GO" id="GO:0005886">
    <property type="term" value="C:plasma membrane"/>
    <property type="evidence" value="ECO:0007669"/>
    <property type="project" value="UniProtKB-SubCell"/>
</dbReference>
<dbReference type="OrthoDB" id="9805974at2"/>
<dbReference type="AlphaFoldDB" id="A0A4V2NX56"/>
<dbReference type="SUPFAM" id="SSF161098">
    <property type="entry name" value="MetI-like"/>
    <property type="match status" value="1"/>
</dbReference>
<protein>
    <submittedName>
        <fullName evidence="9">Sugar ABC transporter permease</fullName>
    </submittedName>
</protein>
<evidence type="ECO:0000256" key="5">
    <source>
        <dbReference type="ARBA" id="ARBA00022989"/>
    </source>
</evidence>
<keyword evidence="3" id="KW-1003">Cell membrane</keyword>
<dbReference type="GO" id="GO:0055085">
    <property type="term" value="P:transmembrane transport"/>
    <property type="evidence" value="ECO:0007669"/>
    <property type="project" value="InterPro"/>
</dbReference>
<dbReference type="InterPro" id="IPR035906">
    <property type="entry name" value="MetI-like_sf"/>
</dbReference>
<proteinExistence type="inferred from homology"/>